<accession>A2EXA5</accession>
<dbReference type="InterPro" id="IPR001214">
    <property type="entry name" value="SET_dom"/>
</dbReference>
<dbReference type="GO" id="GO:0140999">
    <property type="term" value="F:histone H3K4 trimethyltransferase activity"/>
    <property type="evidence" value="ECO:0007669"/>
    <property type="project" value="UniProtKB-EC"/>
</dbReference>
<dbReference type="AlphaFoldDB" id="A2EXA5"/>
<feature type="region of interest" description="Disordered" evidence="12">
    <location>
        <begin position="1"/>
        <end position="160"/>
    </location>
</feature>
<evidence type="ECO:0000256" key="2">
    <source>
        <dbReference type="ARBA" id="ARBA00012182"/>
    </source>
</evidence>
<dbReference type="SUPFAM" id="SSF82199">
    <property type="entry name" value="SET domain"/>
    <property type="match status" value="1"/>
</dbReference>
<dbReference type="GO" id="GO:0032259">
    <property type="term" value="P:methylation"/>
    <property type="evidence" value="ECO:0007669"/>
    <property type="project" value="UniProtKB-KW"/>
</dbReference>
<feature type="compositionally biased region" description="Basic residues" evidence="12">
    <location>
        <begin position="1"/>
        <end position="13"/>
    </location>
</feature>
<dbReference type="SMART" id="SM00317">
    <property type="entry name" value="SET"/>
    <property type="match status" value="1"/>
</dbReference>
<feature type="domain" description="SET" evidence="13">
    <location>
        <begin position="286"/>
        <end position="408"/>
    </location>
</feature>
<feature type="compositionally biased region" description="Basic and acidic residues" evidence="12">
    <location>
        <begin position="39"/>
        <end position="55"/>
    </location>
</feature>
<keyword evidence="4" id="KW-0808">Transferase</keyword>
<dbReference type="Pfam" id="PF00856">
    <property type="entry name" value="SET"/>
    <property type="match status" value="1"/>
</dbReference>
<feature type="compositionally biased region" description="Basic and acidic residues" evidence="12">
    <location>
        <begin position="85"/>
        <end position="146"/>
    </location>
</feature>
<dbReference type="InterPro" id="IPR044570">
    <property type="entry name" value="Set1-like"/>
</dbReference>
<evidence type="ECO:0000256" key="10">
    <source>
        <dbReference type="ARBA" id="ARBA00049129"/>
    </source>
</evidence>
<dbReference type="PANTHER" id="PTHR45814">
    <property type="entry name" value="HISTONE-LYSINE N-METHYLTRANSFERASE SETD1"/>
    <property type="match status" value="1"/>
</dbReference>
<evidence type="ECO:0000256" key="4">
    <source>
        <dbReference type="ARBA" id="ARBA00022679"/>
    </source>
</evidence>
<dbReference type="VEuPathDB" id="TrichDB:TVAGG3_0765810"/>
<dbReference type="CDD" id="cd10518">
    <property type="entry name" value="SET_SETD1-like"/>
    <property type="match status" value="1"/>
</dbReference>
<evidence type="ECO:0000256" key="1">
    <source>
        <dbReference type="ARBA" id="ARBA00004123"/>
    </source>
</evidence>
<evidence type="ECO:0000313" key="15">
    <source>
        <dbReference type="EMBL" id="EAY02704.1"/>
    </source>
</evidence>
<dbReference type="OrthoDB" id="308383at2759"/>
<dbReference type="InParanoid" id="A2EXA5"/>
<evidence type="ECO:0000259" key="13">
    <source>
        <dbReference type="PROSITE" id="PS50280"/>
    </source>
</evidence>
<dbReference type="VEuPathDB" id="TrichDB:TVAG_440830"/>
<dbReference type="STRING" id="5722.A2EXA5"/>
<feature type="compositionally biased region" description="Basic and acidic residues" evidence="12">
    <location>
        <begin position="62"/>
        <end position="72"/>
    </location>
</feature>
<comment type="catalytic activity">
    <reaction evidence="9">
        <text>N(6)-methyl-L-lysyl(4)-[histone H3] + S-adenosyl-L-methionine = N(6),N(6)-dimethyl-L-lysyl(4)-[histone H3] + S-adenosyl-L-homocysteine + H(+)</text>
        <dbReference type="Rhea" id="RHEA:60268"/>
        <dbReference type="Rhea" id="RHEA-COMP:15540"/>
        <dbReference type="Rhea" id="RHEA-COMP:15543"/>
        <dbReference type="ChEBI" id="CHEBI:15378"/>
        <dbReference type="ChEBI" id="CHEBI:57856"/>
        <dbReference type="ChEBI" id="CHEBI:59789"/>
        <dbReference type="ChEBI" id="CHEBI:61929"/>
        <dbReference type="ChEBI" id="CHEBI:61976"/>
    </reaction>
</comment>
<evidence type="ECO:0000256" key="3">
    <source>
        <dbReference type="ARBA" id="ARBA00022603"/>
    </source>
</evidence>
<evidence type="ECO:0000256" key="7">
    <source>
        <dbReference type="ARBA" id="ARBA00023242"/>
    </source>
</evidence>
<evidence type="ECO:0000256" key="11">
    <source>
        <dbReference type="SAM" id="Coils"/>
    </source>
</evidence>
<keyword evidence="16" id="KW-1185">Reference proteome</keyword>
<dbReference type="EMBL" id="DS113527">
    <property type="protein sequence ID" value="EAY02704.1"/>
    <property type="molecule type" value="Genomic_DNA"/>
</dbReference>
<dbReference type="Proteomes" id="UP000001542">
    <property type="component" value="Unassembled WGS sequence"/>
</dbReference>
<comment type="catalytic activity">
    <reaction evidence="10">
        <text>N(6),N(6)-dimethyl-L-lysyl(4)-[histone H3] + S-adenosyl-L-methionine = N(6),N(6),N(6)-trimethyl-L-lysyl(4)-[histone H3] + S-adenosyl-L-homocysteine + H(+)</text>
        <dbReference type="Rhea" id="RHEA:60272"/>
        <dbReference type="Rhea" id="RHEA-COMP:15537"/>
        <dbReference type="Rhea" id="RHEA-COMP:15540"/>
        <dbReference type="ChEBI" id="CHEBI:15378"/>
        <dbReference type="ChEBI" id="CHEBI:57856"/>
        <dbReference type="ChEBI" id="CHEBI:59789"/>
        <dbReference type="ChEBI" id="CHEBI:61961"/>
        <dbReference type="ChEBI" id="CHEBI:61976"/>
    </reaction>
</comment>
<proteinExistence type="predicted"/>
<evidence type="ECO:0000313" key="16">
    <source>
        <dbReference type="Proteomes" id="UP000001542"/>
    </source>
</evidence>
<dbReference type="eggNOG" id="KOG1080">
    <property type="taxonomic scope" value="Eukaryota"/>
</dbReference>
<reference evidence="15" key="1">
    <citation type="submission" date="2006-10" db="EMBL/GenBank/DDBJ databases">
        <authorList>
            <person name="Amadeo P."/>
            <person name="Zhao Q."/>
            <person name="Wortman J."/>
            <person name="Fraser-Liggett C."/>
            <person name="Carlton J."/>
        </authorList>
    </citation>
    <scope>NUCLEOTIDE SEQUENCE</scope>
    <source>
        <strain evidence="15">G3</strain>
    </source>
</reference>
<dbReference type="Gene3D" id="2.170.270.10">
    <property type="entry name" value="SET domain"/>
    <property type="match status" value="1"/>
</dbReference>
<comment type="subcellular location">
    <subcellularLocation>
        <location evidence="1">Nucleus</location>
    </subcellularLocation>
</comment>
<organism evidence="15 16">
    <name type="scientific">Trichomonas vaginalis (strain ATCC PRA-98 / G3)</name>
    <dbReference type="NCBI Taxonomy" id="412133"/>
    <lineage>
        <taxon>Eukaryota</taxon>
        <taxon>Metamonada</taxon>
        <taxon>Parabasalia</taxon>
        <taxon>Trichomonadida</taxon>
        <taxon>Trichomonadidae</taxon>
        <taxon>Trichomonas</taxon>
    </lineage>
</organism>
<comment type="catalytic activity">
    <reaction evidence="8">
        <text>L-lysyl(4)-[histone H3] + 3 S-adenosyl-L-methionine = N(6),N(6),N(6)-trimethyl-L-lysyl(4)-[histone H3] + 3 S-adenosyl-L-homocysteine + 3 H(+)</text>
        <dbReference type="Rhea" id="RHEA:60260"/>
        <dbReference type="Rhea" id="RHEA-COMP:15537"/>
        <dbReference type="Rhea" id="RHEA-COMP:15547"/>
        <dbReference type="ChEBI" id="CHEBI:15378"/>
        <dbReference type="ChEBI" id="CHEBI:29969"/>
        <dbReference type="ChEBI" id="CHEBI:57856"/>
        <dbReference type="ChEBI" id="CHEBI:59789"/>
        <dbReference type="ChEBI" id="CHEBI:61961"/>
        <dbReference type="EC" id="2.1.1.354"/>
    </reaction>
</comment>
<protein>
    <recommendedName>
        <fullName evidence="2">[histone H3]-lysine(4) N-trimethyltransferase</fullName>
        <ecNumber evidence="2">2.1.1.354</ecNumber>
    </recommendedName>
</protein>
<gene>
    <name evidence="15" type="ORF">TVAG_440830</name>
</gene>
<dbReference type="PROSITE" id="PS50280">
    <property type="entry name" value="SET"/>
    <property type="match status" value="1"/>
</dbReference>
<evidence type="ECO:0000256" key="9">
    <source>
        <dbReference type="ARBA" id="ARBA00047583"/>
    </source>
</evidence>
<reference evidence="15" key="2">
    <citation type="journal article" date="2007" name="Science">
        <title>Draft genome sequence of the sexually transmitted pathogen Trichomonas vaginalis.</title>
        <authorList>
            <person name="Carlton J.M."/>
            <person name="Hirt R.P."/>
            <person name="Silva J.C."/>
            <person name="Delcher A.L."/>
            <person name="Schatz M."/>
            <person name="Zhao Q."/>
            <person name="Wortman J.R."/>
            <person name="Bidwell S.L."/>
            <person name="Alsmark U.C.M."/>
            <person name="Besteiro S."/>
            <person name="Sicheritz-Ponten T."/>
            <person name="Noel C.J."/>
            <person name="Dacks J.B."/>
            <person name="Foster P.G."/>
            <person name="Simillion C."/>
            <person name="Van de Peer Y."/>
            <person name="Miranda-Saavedra D."/>
            <person name="Barton G.J."/>
            <person name="Westrop G.D."/>
            <person name="Mueller S."/>
            <person name="Dessi D."/>
            <person name="Fiori P.L."/>
            <person name="Ren Q."/>
            <person name="Paulsen I."/>
            <person name="Zhang H."/>
            <person name="Bastida-Corcuera F.D."/>
            <person name="Simoes-Barbosa A."/>
            <person name="Brown M.T."/>
            <person name="Hayes R.D."/>
            <person name="Mukherjee M."/>
            <person name="Okumura C.Y."/>
            <person name="Schneider R."/>
            <person name="Smith A.J."/>
            <person name="Vanacova S."/>
            <person name="Villalvazo M."/>
            <person name="Haas B.J."/>
            <person name="Pertea M."/>
            <person name="Feldblyum T.V."/>
            <person name="Utterback T.R."/>
            <person name="Shu C.L."/>
            <person name="Osoegawa K."/>
            <person name="de Jong P.J."/>
            <person name="Hrdy I."/>
            <person name="Horvathova L."/>
            <person name="Zubacova Z."/>
            <person name="Dolezal P."/>
            <person name="Malik S.B."/>
            <person name="Logsdon J.M. Jr."/>
            <person name="Henze K."/>
            <person name="Gupta A."/>
            <person name="Wang C.C."/>
            <person name="Dunne R.L."/>
            <person name="Upcroft J.A."/>
            <person name="Upcroft P."/>
            <person name="White O."/>
            <person name="Salzberg S.L."/>
            <person name="Tang P."/>
            <person name="Chiu C.-H."/>
            <person name="Lee Y.-S."/>
            <person name="Embley T.M."/>
            <person name="Coombs G.H."/>
            <person name="Mottram J.C."/>
            <person name="Tachezy J."/>
            <person name="Fraser-Liggett C.M."/>
            <person name="Johnson P.J."/>
        </authorList>
    </citation>
    <scope>NUCLEOTIDE SEQUENCE [LARGE SCALE GENOMIC DNA]</scope>
    <source>
        <strain evidence="15">G3</strain>
    </source>
</reference>
<dbReference type="PANTHER" id="PTHR45814:SF2">
    <property type="entry name" value="HISTONE-LYSINE N-METHYLTRANSFERASE SETD1"/>
    <property type="match status" value="1"/>
</dbReference>
<dbReference type="SMART" id="SM00508">
    <property type="entry name" value="PostSET"/>
    <property type="match status" value="1"/>
</dbReference>
<dbReference type="KEGG" id="tva:4760540"/>
<dbReference type="EC" id="2.1.1.354" evidence="2"/>
<keyword evidence="7" id="KW-0539">Nucleus</keyword>
<feature type="domain" description="Post-SET" evidence="14">
    <location>
        <begin position="416"/>
        <end position="432"/>
    </location>
</feature>
<dbReference type="RefSeq" id="XP_001314927.1">
    <property type="nucleotide sequence ID" value="XM_001314892.1"/>
</dbReference>
<name>A2EXA5_TRIV3</name>
<evidence type="ECO:0000256" key="5">
    <source>
        <dbReference type="ARBA" id="ARBA00022691"/>
    </source>
</evidence>
<dbReference type="InterPro" id="IPR046341">
    <property type="entry name" value="SET_dom_sf"/>
</dbReference>
<keyword evidence="5" id="KW-0949">S-adenosyl-L-methionine</keyword>
<evidence type="ECO:0000256" key="12">
    <source>
        <dbReference type="SAM" id="MobiDB-lite"/>
    </source>
</evidence>
<keyword evidence="3" id="KW-0489">Methyltransferase</keyword>
<evidence type="ECO:0000256" key="6">
    <source>
        <dbReference type="ARBA" id="ARBA00022853"/>
    </source>
</evidence>
<dbReference type="PROSITE" id="PS50868">
    <property type="entry name" value="POST_SET"/>
    <property type="match status" value="1"/>
</dbReference>
<sequence length="486" mass="56753">MMMNKRIRPQRRHSSSDSLDNPSSYDEDERKKSFSNRMTNREDKSEIKTPTRSDSPKVMNHNNKEDKKEVIRSRSKNIQQNSEMRVTREHIRHENADHPSQIEKRERFENHRRPNRENKDLRVKIDIGDRKTTSHDHQREKKEKSSKIIPQNEKPKEPKIKFEKPSIPVPQITKKVKKETDNINLPLPPPQIPPETEDIKPAVISRPKAQLVTGKIPKCSRIVPIKCLSFKKRDKYYRAANANRKQLDIIEETLKDEERQNQKFYQLLSSFKGANSDLISVELDTKDMKLNYIRFEKSKIEGFGVKTTIPIRKGEKVIEYIGEVIRPIIADKRQINYEKMGNHGTYVFKADSDHYLDATFRGGIARWINHSCDPNCESRIIKLNGRFAVVLVAIKDINPCEELTYDYKLPYEPEDKAIKCLCGSPNCRGWLNRDKNTLDDKTFSEVKFKNISEDVLLRLVENNILPIDLFKADGEFYVSHIDKDGN</sequence>
<evidence type="ECO:0000259" key="14">
    <source>
        <dbReference type="PROSITE" id="PS50868"/>
    </source>
</evidence>
<evidence type="ECO:0000256" key="8">
    <source>
        <dbReference type="ARBA" id="ARBA00047571"/>
    </source>
</evidence>
<feature type="coiled-coil region" evidence="11">
    <location>
        <begin position="240"/>
        <end position="267"/>
    </location>
</feature>
<keyword evidence="6" id="KW-0156">Chromatin regulator</keyword>
<keyword evidence="11" id="KW-0175">Coiled coil</keyword>
<dbReference type="GO" id="GO:0005634">
    <property type="term" value="C:nucleus"/>
    <property type="evidence" value="ECO:0007669"/>
    <property type="project" value="UniProtKB-SubCell"/>
</dbReference>
<dbReference type="InterPro" id="IPR003616">
    <property type="entry name" value="Post-SET_dom"/>
</dbReference>